<evidence type="ECO:0000313" key="8">
    <source>
        <dbReference type="Proteomes" id="UP001299235"/>
    </source>
</evidence>
<evidence type="ECO:0000256" key="2">
    <source>
        <dbReference type="ARBA" id="ARBA00010488"/>
    </source>
</evidence>
<protein>
    <submittedName>
        <fullName evidence="7">CDP-glycerol glycerophosphotransferase family protein</fullName>
    </submittedName>
</protein>
<sequence length="389" mass="46115">MKSFIKYLYSKCLQILLFPFCLFPIRKNRLAFTGLTGGKGYDYSCNPRYLSDYIREQEKDTFEIYWMVTDPKRYRDEEEKDLHFVKHFTLRSFYYLLTAKVIITNGSYAPWFPFRKKQYLINTWHGGGAYKKIENDKPDANWATRKRAEFCAKNIQLIVSSCQAASDRLFRRAFLYHGEILKCGMPRNDFLVCGNTEQADQKVRQTYQIDRKYRILLYAPTYRSNGKNQMPDFTGLRKVLEENGEKWYVLYRAHRYSEDDSAGLDPECSADVTDYPDMQELLAAADMLITDYSSCIWDYSFLYRPCFLYTPDLREYLAKTGFYVDIHEWPFPICENMEDLEKQIRSFDEEKNRARIMEHHQQMGSYESGHACEAVCSWIKQKSICEENA</sequence>
<organism evidence="7 8">
    <name type="scientific">Hominisplanchenecus faecis</name>
    <dbReference type="NCBI Taxonomy" id="2885351"/>
    <lineage>
        <taxon>Bacteria</taxon>
        <taxon>Bacillati</taxon>
        <taxon>Bacillota</taxon>
        <taxon>Clostridia</taxon>
        <taxon>Lachnospirales</taxon>
        <taxon>Lachnospiraceae</taxon>
        <taxon>Hominisplanchenecus</taxon>
    </lineage>
</organism>
<dbReference type="Proteomes" id="UP001299235">
    <property type="component" value="Unassembled WGS sequence"/>
</dbReference>
<evidence type="ECO:0000313" key="7">
    <source>
        <dbReference type="EMBL" id="MCC2147787.1"/>
    </source>
</evidence>
<reference evidence="7 8" key="1">
    <citation type="submission" date="2021-10" db="EMBL/GenBank/DDBJ databases">
        <title>Anaerobic single-cell dispensing facilitates the cultivation of human gut bacteria.</title>
        <authorList>
            <person name="Afrizal A."/>
        </authorList>
    </citation>
    <scope>NUCLEOTIDE SEQUENCE [LARGE SCALE GENOMIC DNA]</scope>
    <source>
        <strain evidence="7 8">CLA-AA-H246</strain>
    </source>
</reference>
<dbReference type="PANTHER" id="PTHR37316">
    <property type="entry name" value="TEICHOIC ACID GLYCEROL-PHOSPHATE PRIMASE"/>
    <property type="match status" value="1"/>
</dbReference>
<keyword evidence="8" id="KW-1185">Reference proteome</keyword>
<evidence type="ECO:0000256" key="1">
    <source>
        <dbReference type="ARBA" id="ARBA00004202"/>
    </source>
</evidence>
<dbReference type="RefSeq" id="WP_248834515.1">
    <property type="nucleotide sequence ID" value="NZ_JAJEQE010000001.1"/>
</dbReference>
<dbReference type="InterPro" id="IPR043149">
    <property type="entry name" value="TagF_N"/>
</dbReference>
<comment type="caution">
    <text evidence="7">The sequence shown here is derived from an EMBL/GenBank/DDBJ whole genome shotgun (WGS) entry which is preliminary data.</text>
</comment>
<evidence type="ECO:0000256" key="4">
    <source>
        <dbReference type="ARBA" id="ARBA00022679"/>
    </source>
</evidence>
<dbReference type="InterPro" id="IPR043148">
    <property type="entry name" value="TagF_C"/>
</dbReference>
<gene>
    <name evidence="7" type="ORF">LKD42_00740</name>
</gene>
<evidence type="ECO:0000256" key="6">
    <source>
        <dbReference type="ARBA" id="ARBA00023136"/>
    </source>
</evidence>
<dbReference type="EMBL" id="JAJEQE010000001">
    <property type="protein sequence ID" value="MCC2147787.1"/>
    <property type="molecule type" value="Genomic_DNA"/>
</dbReference>
<dbReference type="PANTHER" id="PTHR37316:SF3">
    <property type="entry name" value="TEICHOIC ACID GLYCEROL-PHOSPHATE TRANSFERASE"/>
    <property type="match status" value="1"/>
</dbReference>
<evidence type="ECO:0000256" key="3">
    <source>
        <dbReference type="ARBA" id="ARBA00022475"/>
    </source>
</evidence>
<dbReference type="InterPro" id="IPR051612">
    <property type="entry name" value="Teichoic_Acid_Biosynth"/>
</dbReference>
<proteinExistence type="inferred from homology"/>
<keyword evidence="6" id="KW-0472">Membrane</keyword>
<dbReference type="SUPFAM" id="SSF53756">
    <property type="entry name" value="UDP-Glycosyltransferase/glycogen phosphorylase"/>
    <property type="match status" value="1"/>
</dbReference>
<dbReference type="InterPro" id="IPR007554">
    <property type="entry name" value="Glycerophosphate_synth"/>
</dbReference>
<dbReference type="Pfam" id="PF04464">
    <property type="entry name" value="Glyphos_transf"/>
    <property type="match status" value="1"/>
</dbReference>
<dbReference type="Gene3D" id="3.40.50.11820">
    <property type="match status" value="1"/>
</dbReference>
<comment type="similarity">
    <text evidence="2">Belongs to the CDP-glycerol glycerophosphotransferase family.</text>
</comment>
<accession>A0ABS8ERV0</accession>
<keyword evidence="3" id="KW-1003">Cell membrane</keyword>
<evidence type="ECO:0000256" key="5">
    <source>
        <dbReference type="ARBA" id="ARBA00022944"/>
    </source>
</evidence>
<comment type="subcellular location">
    <subcellularLocation>
        <location evidence="1">Cell membrane</location>
        <topology evidence="1">Peripheral membrane protein</topology>
    </subcellularLocation>
</comment>
<dbReference type="Gene3D" id="3.40.50.12580">
    <property type="match status" value="1"/>
</dbReference>
<name>A0ABS8ERV0_9FIRM</name>
<keyword evidence="5" id="KW-0777">Teichoic acid biosynthesis</keyword>
<keyword evidence="4" id="KW-0808">Transferase</keyword>